<evidence type="ECO:0000256" key="1">
    <source>
        <dbReference type="SAM" id="MobiDB-lite"/>
    </source>
</evidence>
<dbReference type="Proteomes" id="UP000036367">
    <property type="component" value="Unassembled WGS sequence"/>
</dbReference>
<feature type="compositionally biased region" description="Polar residues" evidence="1">
    <location>
        <begin position="25"/>
        <end position="41"/>
    </location>
</feature>
<dbReference type="STRING" id="595434.RISK_001927"/>
<feature type="region of interest" description="Disordered" evidence="1">
    <location>
        <begin position="1"/>
        <end position="50"/>
    </location>
</feature>
<reference evidence="2" key="1">
    <citation type="submission" date="2015-05" db="EMBL/GenBank/DDBJ databases">
        <title>Permanent draft genome of Rhodopirellula islandicus K833.</title>
        <authorList>
            <person name="Kizina J."/>
            <person name="Richter M."/>
            <person name="Glockner F.O."/>
            <person name="Harder J."/>
        </authorList>
    </citation>
    <scope>NUCLEOTIDE SEQUENCE [LARGE SCALE GENOMIC DNA]</scope>
    <source>
        <strain evidence="2">K833</strain>
    </source>
</reference>
<evidence type="ECO:0000313" key="2">
    <source>
        <dbReference type="EMBL" id="KLU06076.1"/>
    </source>
</evidence>
<evidence type="ECO:0000313" key="3">
    <source>
        <dbReference type="Proteomes" id="UP000036367"/>
    </source>
</evidence>
<accession>A0A0J1BHQ8</accession>
<dbReference type="EMBL" id="LECT01000016">
    <property type="protein sequence ID" value="KLU06076.1"/>
    <property type="molecule type" value="Genomic_DNA"/>
</dbReference>
<proteinExistence type="predicted"/>
<gene>
    <name evidence="2" type="ORF">RISK_001927</name>
</gene>
<comment type="caution">
    <text evidence="2">The sequence shown here is derived from an EMBL/GenBank/DDBJ whole genome shotgun (WGS) entry which is preliminary data.</text>
</comment>
<dbReference type="AlphaFoldDB" id="A0A0J1BHQ8"/>
<sequence>MSAHAECDGGPRKRTTTHDDAVGAQGTSGFQATNRPVQTGGKTRGQDAPAGALSEWQITQESGHSPWLRCPFP</sequence>
<name>A0A0J1BHQ8_RHOIS</name>
<dbReference type="RefSeq" id="WP_150122518.1">
    <property type="nucleotide sequence ID" value="NZ_LECT01000016.1"/>
</dbReference>
<organism evidence="2 3">
    <name type="scientific">Rhodopirellula islandica</name>
    <dbReference type="NCBI Taxonomy" id="595434"/>
    <lineage>
        <taxon>Bacteria</taxon>
        <taxon>Pseudomonadati</taxon>
        <taxon>Planctomycetota</taxon>
        <taxon>Planctomycetia</taxon>
        <taxon>Pirellulales</taxon>
        <taxon>Pirellulaceae</taxon>
        <taxon>Rhodopirellula</taxon>
    </lineage>
</organism>
<protein>
    <submittedName>
        <fullName evidence="2">Uncharacterized protein</fullName>
    </submittedName>
</protein>
<feature type="compositionally biased region" description="Basic and acidic residues" evidence="1">
    <location>
        <begin position="1"/>
        <end position="21"/>
    </location>
</feature>
<dbReference type="PATRIC" id="fig|595434.4.peg.1848"/>
<keyword evidence="3" id="KW-1185">Reference proteome</keyword>